<reference evidence="2" key="1">
    <citation type="journal article" date="2019" name="Int. J. Syst. Evol. Microbiol.">
        <title>The Global Catalogue of Microorganisms (GCM) 10K type strain sequencing project: providing services to taxonomists for standard genome sequencing and annotation.</title>
        <authorList>
            <consortium name="The Broad Institute Genomics Platform"/>
            <consortium name="The Broad Institute Genome Sequencing Center for Infectious Disease"/>
            <person name="Wu L."/>
            <person name="Ma J."/>
        </authorList>
    </citation>
    <scope>NUCLEOTIDE SEQUENCE [LARGE SCALE GENOMIC DNA]</scope>
    <source>
        <strain evidence="2">DFY41</strain>
    </source>
</reference>
<keyword evidence="2" id="KW-1185">Reference proteome</keyword>
<dbReference type="PANTHER" id="PTHR34129">
    <property type="entry name" value="BLR1139 PROTEIN"/>
    <property type="match status" value="1"/>
</dbReference>
<protein>
    <submittedName>
        <fullName evidence="1">DUF952 domain-containing protein</fullName>
    </submittedName>
</protein>
<evidence type="ECO:0000313" key="1">
    <source>
        <dbReference type="EMBL" id="MFC5179054.1"/>
    </source>
</evidence>
<dbReference type="Pfam" id="PF06108">
    <property type="entry name" value="DUF952"/>
    <property type="match status" value="1"/>
</dbReference>
<gene>
    <name evidence="1" type="ORF">ACFPGP_20390</name>
</gene>
<dbReference type="PANTHER" id="PTHR34129:SF1">
    <property type="entry name" value="DUF952 DOMAIN-CONTAINING PROTEIN"/>
    <property type="match status" value="1"/>
</dbReference>
<proteinExistence type="predicted"/>
<dbReference type="RefSeq" id="WP_378592925.1">
    <property type="nucleotide sequence ID" value="NZ_JBHSKD010000027.1"/>
</dbReference>
<dbReference type="SUPFAM" id="SSF56399">
    <property type="entry name" value="ADP-ribosylation"/>
    <property type="match status" value="1"/>
</dbReference>
<dbReference type="InterPro" id="IPR009297">
    <property type="entry name" value="DUF952"/>
</dbReference>
<dbReference type="Gene3D" id="3.20.170.20">
    <property type="entry name" value="Protein of unknown function DUF952"/>
    <property type="match status" value="1"/>
</dbReference>
<sequence>MQIFHLALAADWAAAVEAGDYRVSTRGVTLEQEGYIHCSHADQWRGVRDAFYADVTEPVLLLTIDTDRLAAPVVEEEVPDADRPFPHVYGPIDLDAVVEVRPLPGAGTRGQ</sequence>
<accession>A0ABW0BNT0</accession>
<dbReference type="EMBL" id="JBHSKD010000027">
    <property type="protein sequence ID" value="MFC5179054.1"/>
    <property type="molecule type" value="Genomic_DNA"/>
</dbReference>
<evidence type="ECO:0000313" key="2">
    <source>
        <dbReference type="Proteomes" id="UP001596087"/>
    </source>
</evidence>
<name>A0ABW0BNT0_9ACTN</name>
<organism evidence="1 2">
    <name type="scientific">Nocardioides taihuensis</name>
    <dbReference type="NCBI Taxonomy" id="1835606"/>
    <lineage>
        <taxon>Bacteria</taxon>
        <taxon>Bacillati</taxon>
        <taxon>Actinomycetota</taxon>
        <taxon>Actinomycetes</taxon>
        <taxon>Propionibacteriales</taxon>
        <taxon>Nocardioidaceae</taxon>
        <taxon>Nocardioides</taxon>
    </lineage>
</organism>
<comment type="caution">
    <text evidence="1">The sequence shown here is derived from an EMBL/GenBank/DDBJ whole genome shotgun (WGS) entry which is preliminary data.</text>
</comment>
<dbReference type="Proteomes" id="UP001596087">
    <property type="component" value="Unassembled WGS sequence"/>
</dbReference>